<dbReference type="Proteomes" id="UP000284451">
    <property type="component" value="Unassembled WGS sequence"/>
</dbReference>
<dbReference type="AlphaFoldDB" id="A0A443JJY0"/>
<evidence type="ECO:0000256" key="1">
    <source>
        <dbReference type="SAM" id="Phobius"/>
    </source>
</evidence>
<comment type="caution">
    <text evidence="2">The sequence shown here is derived from an EMBL/GenBank/DDBJ whole genome shotgun (WGS) entry which is preliminary data.</text>
</comment>
<organism evidence="2 5">
    <name type="scientific">Paenirhodobacter populi</name>
    <dbReference type="NCBI Taxonomy" id="2306993"/>
    <lineage>
        <taxon>Bacteria</taxon>
        <taxon>Pseudomonadati</taxon>
        <taxon>Pseudomonadota</taxon>
        <taxon>Alphaproteobacteria</taxon>
        <taxon>Rhodobacterales</taxon>
        <taxon>Rhodobacter group</taxon>
        <taxon>Paenirhodobacter</taxon>
    </lineage>
</organism>
<feature type="transmembrane region" description="Helical" evidence="1">
    <location>
        <begin position="33"/>
        <end position="53"/>
    </location>
</feature>
<accession>A0A443KMV2</accession>
<keyword evidence="1" id="KW-0472">Membrane</keyword>
<gene>
    <name evidence="3" type="ORF">D2T29_04190</name>
    <name evidence="2" type="ORF">D2T30_10685</name>
</gene>
<evidence type="ECO:0000313" key="3">
    <source>
        <dbReference type="EMBL" id="RWR34106.1"/>
    </source>
</evidence>
<feature type="transmembrane region" description="Helical" evidence="1">
    <location>
        <begin position="134"/>
        <end position="155"/>
    </location>
</feature>
<feature type="transmembrane region" description="Helical" evidence="1">
    <location>
        <begin position="94"/>
        <end position="113"/>
    </location>
</feature>
<feature type="transmembrane region" description="Helical" evidence="1">
    <location>
        <begin position="340"/>
        <end position="360"/>
    </location>
</feature>
<feature type="transmembrane region" description="Helical" evidence="1">
    <location>
        <begin position="60"/>
        <end position="82"/>
    </location>
</feature>
<reference evidence="4 5" key="2">
    <citation type="submission" date="2019-01" db="EMBL/GenBank/DDBJ databases">
        <authorList>
            <person name="Li Y."/>
        </authorList>
    </citation>
    <scope>NUCLEOTIDE SEQUENCE [LARGE SCALE GENOMIC DNA]</scope>
    <source>
        <strain evidence="3 4">07D10-4-3</strain>
        <strain evidence="2 5">SK2B-1</strain>
    </source>
</reference>
<evidence type="ECO:0000313" key="4">
    <source>
        <dbReference type="Proteomes" id="UP000284451"/>
    </source>
</evidence>
<sequence length="577" mass="61120">MARRLQFILLGLLAGIAFWQLSELPFTVQETRAFAAVAVLALSFFGGTLGMLGELGLRRALIAALAIAVPAAALTLLASHRFADVEQMLRTGHIAVALAVVMVLPVPFAIALAKKGRDGWKDYACLFSESWNLVVRYAAAWLFVAVLWLVLWLLWSLLELVGIEAVGRFLTRAPVVWLVSGAATGLALAVVTELPDMISPYLLLRLARLLLPLVLLVEVVFVAVLPASGLGHLFGYISPAGILVATALASILLVTIAVDENDEEAARGRILTWSARGLALLLPVLVALAGWALSLRVGALGWTPPRIGTAAMIALIGGYALCYAGAVLRGADWRARLRRANIGMALVVIAVGALWLTPLLSAEALSVRSQMARYADGRLPADRLPVWEFAHEWGRPGERAVARLRQRADRPGEEALARRLAVLDRAQSRGDAAAEGQPSIAARAEELRGVIPVLPAGETLPDGLLTAIARASEADWAQGCMQRTAGGNPACLAVVGDFDPRRPGRDALFLRQEGFGTVLAFQERGARWIGARPVFLGAGVPPSGGALIDALVAGGGATAPAELQALPLGSRQLTILP</sequence>
<feature type="transmembrane region" description="Helical" evidence="1">
    <location>
        <begin position="270"/>
        <end position="295"/>
    </location>
</feature>
<dbReference type="RefSeq" id="WP_128182446.1">
    <property type="nucleotide sequence ID" value="NZ_JBHRSO010000041.1"/>
</dbReference>
<feature type="transmembrane region" description="Helical" evidence="1">
    <location>
        <begin position="175"/>
        <end position="194"/>
    </location>
</feature>
<dbReference type="Proteomes" id="UP000284476">
    <property type="component" value="Unassembled WGS sequence"/>
</dbReference>
<accession>A0A443JJY0</accession>
<name>A0A443JJY0_9RHOB</name>
<feature type="transmembrane region" description="Helical" evidence="1">
    <location>
        <begin position="233"/>
        <end position="258"/>
    </location>
</feature>
<keyword evidence="1" id="KW-0812">Transmembrane</keyword>
<evidence type="ECO:0000313" key="5">
    <source>
        <dbReference type="Proteomes" id="UP000284476"/>
    </source>
</evidence>
<evidence type="ECO:0000313" key="2">
    <source>
        <dbReference type="EMBL" id="RWR20830.1"/>
    </source>
</evidence>
<protein>
    <submittedName>
        <fullName evidence="2">DUF4153 domain-containing protein</fullName>
    </submittedName>
</protein>
<feature type="transmembrane region" description="Helical" evidence="1">
    <location>
        <begin position="307"/>
        <end position="328"/>
    </location>
</feature>
<dbReference type="EMBL" id="SAUZ01000011">
    <property type="protein sequence ID" value="RWR20830.1"/>
    <property type="molecule type" value="Genomic_DNA"/>
</dbReference>
<proteinExistence type="predicted"/>
<keyword evidence="1" id="KW-1133">Transmembrane helix</keyword>
<feature type="transmembrane region" description="Helical" evidence="1">
    <location>
        <begin position="206"/>
        <end position="227"/>
    </location>
</feature>
<dbReference type="EMBL" id="SAUY01000003">
    <property type="protein sequence ID" value="RWR34106.1"/>
    <property type="molecule type" value="Genomic_DNA"/>
</dbReference>
<reference evidence="4 5" key="1">
    <citation type="submission" date="2019-01" db="EMBL/GenBank/DDBJ databases">
        <title>Sinorhodobacter populi sp. nov. isolated from the symptomatic bark tissue of Populus euramericana canker.</title>
        <authorList>
            <person name="Xu G."/>
        </authorList>
    </citation>
    <scope>NUCLEOTIDE SEQUENCE [LARGE SCALE GENOMIC DNA]</scope>
    <source>
        <strain evidence="3 4">07D10-4-3</strain>
        <strain evidence="2 5">SK2B-1</strain>
    </source>
</reference>